<dbReference type="AlphaFoldDB" id="A0A5J4PZJ9"/>
<organism evidence="1">
    <name type="scientific">termite gut metagenome</name>
    <dbReference type="NCBI Taxonomy" id="433724"/>
    <lineage>
        <taxon>unclassified sequences</taxon>
        <taxon>metagenomes</taxon>
        <taxon>organismal metagenomes</taxon>
    </lineage>
</organism>
<reference evidence="1" key="1">
    <citation type="submission" date="2019-03" db="EMBL/GenBank/DDBJ databases">
        <title>Single cell metagenomics reveals metabolic interactions within the superorganism composed of flagellate Streblomastix strix and complex community of Bacteroidetes bacteria on its surface.</title>
        <authorList>
            <person name="Treitli S.C."/>
            <person name="Kolisko M."/>
            <person name="Husnik F."/>
            <person name="Keeling P."/>
            <person name="Hampl V."/>
        </authorList>
    </citation>
    <scope>NUCLEOTIDE SEQUENCE</scope>
    <source>
        <strain evidence="1">STM</strain>
    </source>
</reference>
<sequence>MKHRFLIFIFVAGFLLVTGISHAKNEYSSKSVENAVAQQATRKISGAVKDTQGESIIGVNITVKGTTVGTV</sequence>
<protein>
    <submittedName>
        <fullName evidence="1">TonB-dependent receptor SusC</fullName>
    </submittedName>
</protein>
<gene>
    <name evidence="1" type="ORF">EZS27_034854</name>
</gene>
<accession>A0A5J4PZJ9</accession>
<evidence type="ECO:0000313" key="1">
    <source>
        <dbReference type="EMBL" id="KAA6314542.1"/>
    </source>
</evidence>
<keyword evidence="1" id="KW-0675">Receptor</keyword>
<dbReference type="EMBL" id="SNRY01005603">
    <property type="protein sequence ID" value="KAA6314542.1"/>
    <property type="molecule type" value="Genomic_DNA"/>
</dbReference>
<proteinExistence type="predicted"/>
<comment type="caution">
    <text evidence="1">The sequence shown here is derived from an EMBL/GenBank/DDBJ whole genome shotgun (WGS) entry which is preliminary data.</text>
</comment>
<name>A0A5J4PZJ9_9ZZZZ</name>
<feature type="non-terminal residue" evidence="1">
    <location>
        <position position="71"/>
    </location>
</feature>